<dbReference type="PROSITE" id="PS51257">
    <property type="entry name" value="PROKAR_LIPOPROTEIN"/>
    <property type="match status" value="1"/>
</dbReference>
<feature type="transmembrane region" description="Helical" evidence="5">
    <location>
        <begin position="315"/>
        <end position="333"/>
    </location>
</feature>
<evidence type="ECO:0000256" key="2">
    <source>
        <dbReference type="ARBA" id="ARBA00022692"/>
    </source>
</evidence>
<feature type="domain" description="O-antigen ligase-related" evidence="6">
    <location>
        <begin position="277"/>
        <end position="415"/>
    </location>
</feature>
<organism evidence="7 8">
    <name type="scientific">Parvularcula lutaonensis</name>
    <dbReference type="NCBI Taxonomy" id="491923"/>
    <lineage>
        <taxon>Bacteria</taxon>
        <taxon>Pseudomonadati</taxon>
        <taxon>Pseudomonadota</taxon>
        <taxon>Alphaproteobacteria</taxon>
        <taxon>Parvularculales</taxon>
        <taxon>Parvularculaceae</taxon>
        <taxon>Parvularcula</taxon>
    </lineage>
</organism>
<dbReference type="GO" id="GO:0016874">
    <property type="term" value="F:ligase activity"/>
    <property type="evidence" value="ECO:0007669"/>
    <property type="project" value="UniProtKB-KW"/>
</dbReference>
<feature type="transmembrane region" description="Helical" evidence="5">
    <location>
        <begin position="471"/>
        <end position="487"/>
    </location>
</feature>
<feature type="transmembrane region" description="Helical" evidence="5">
    <location>
        <begin position="38"/>
        <end position="68"/>
    </location>
</feature>
<dbReference type="InterPro" id="IPR007016">
    <property type="entry name" value="O-antigen_ligase-rel_domated"/>
</dbReference>
<evidence type="ECO:0000256" key="5">
    <source>
        <dbReference type="SAM" id="Phobius"/>
    </source>
</evidence>
<comment type="caution">
    <text evidence="7">The sequence shown here is derived from an EMBL/GenBank/DDBJ whole genome shotgun (WGS) entry which is preliminary data.</text>
</comment>
<evidence type="ECO:0000313" key="7">
    <source>
        <dbReference type="EMBL" id="MFC3303229.1"/>
    </source>
</evidence>
<dbReference type="InterPro" id="IPR051533">
    <property type="entry name" value="WaaL-like"/>
</dbReference>
<dbReference type="Pfam" id="PF04932">
    <property type="entry name" value="Wzy_C"/>
    <property type="match status" value="1"/>
</dbReference>
<evidence type="ECO:0000256" key="1">
    <source>
        <dbReference type="ARBA" id="ARBA00004141"/>
    </source>
</evidence>
<feature type="transmembrane region" description="Helical" evidence="5">
    <location>
        <begin position="80"/>
        <end position="99"/>
    </location>
</feature>
<dbReference type="EMBL" id="JBHRVA010000003">
    <property type="protein sequence ID" value="MFC3303229.1"/>
    <property type="molecule type" value="Genomic_DNA"/>
</dbReference>
<keyword evidence="2 5" id="KW-0812">Transmembrane</keyword>
<dbReference type="PANTHER" id="PTHR37422">
    <property type="entry name" value="TEICHURONIC ACID BIOSYNTHESIS PROTEIN TUAE"/>
    <property type="match status" value="1"/>
</dbReference>
<comment type="subcellular location">
    <subcellularLocation>
        <location evidence="1">Membrane</location>
        <topology evidence="1">Multi-pass membrane protein</topology>
    </subcellularLocation>
</comment>
<keyword evidence="3 5" id="KW-1133">Transmembrane helix</keyword>
<gene>
    <name evidence="7" type="ORF">ACFONP_10850</name>
</gene>
<protein>
    <submittedName>
        <fullName evidence="7">O-antigen ligase family protein</fullName>
    </submittedName>
</protein>
<feature type="transmembrane region" description="Helical" evidence="5">
    <location>
        <begin position="7"/>
        <end position="26"/>
    </location>
</feature>
<name>A0ABV7MF32_9PROT</name>
<evidence type="ECO:0000256" key="4">
    <source>
        <dbReference type="ARBA" id="ARBA00023136"/>
    </source>
</evidence>
<evidence type="ECO:0000313" key="8">
    <source>
        <dbReference type="Proteomes" id="UP001595607"/>
    </source>
</evidence>
<feature type="transmembrane region" description="Helical" evidence="5">
    <location>
        <begin position="190"/>
        <end position="211"/>
    </location>
</feature>
<accession>A0ABV7MF32</accession>
<proteinExistence type="predicted"/>
<feature type="transmembrane region" description="Helical" evidence="5">
    <location>
        <begin position="441"/>
        <end position="459"/>
    </location>
</feature>
<dbReference type="RefSeq" id="WP_189575583.1">
    <property type="nucleotide sequence ID" value="NZ_BMXU01000002.1"/>
</dbReference>
<sequence length="510" mass="56450">MKLSLVSLFYALVACGGAAFVLMTFFKQLMPPADVRKFFGYWAVLVAIYFLSPNPLVFSILAVVFLLVVARNFDRLEAGAFFLILLPPGLFLFGDLPAVNYLLRINFAFLVAMILLTPVALKYFSRSPLKGLGSVDFAMVIVLLFILALTWRSTTFTDALRGTFVNGIKVLGIYYAFSRGVQSREHLKRVLTAFIAAAILAGAVGIVSSVINWDFFATQDTRLFDTFIRYKARAGRLRVAGLFGGAYADLGTTLMVALIAAAFAIAKIEKTMLRVAIVVGFIAAWFVTGSRGPIIALVAAMPVFILTRPNPMKSFFLLFAAGALGLLVFSFTGPGREFLAYLPFIGTEGVGEVTYRQRLMDASWEVIKRWPLFGNPDFDETPWMQQMRQGEGIIDVVNDYLRQAMTYGVPFALIYIWAHLRPVFANLSLARKVDDAKDREWRLIGGSLAAALMTYSLSYATTSKRSFADEIGWMLIGLNVAYARITIAERARRRTEEDAIPLPGGQVAYA</sequence>
<evidence type="ECO:0000259" key="6">
    <source>
        <dbReference type="Pfam" id="PF04932"/>
    </source>
</evidence>
<feature type="transmembrane region" description="Helical" evidence="5">
    <location>
        <begin position="271"/>
        <end position="287"/>
    </location>
</feature>
<keyword evidence="4 5" id="KW-0472">Membrane</keyword>
<evidence type="ECO:0000256" key="3">
    <source>
        <dbReference type="ARBA" id="ARBA00022989"/>
    </source>
</evidence>
<feature type="transmembrane region" description="Helical" evidence="5">
    <location>
        <begin position="105"/>
        <end position="124"/>
    </location>
</feature>
<keyword evidence="7" id="KW-0436">Ligase</keyword>
<feature type="transmembrane region" description="Helical" evidence="5">
    <location>
        <begin position="407"/>
        <end position="429"/>
    </location>
</feature>
<reference evidence="8" key="1">
    <citation type="journal article" date="2019" name="Int. J. Syst. Evol. Microbiol.">
        <title>The Global Catalogue of Microorganisms (GCM) 10K type strain sequencing project: providing services to taxonomists for standard genome sequencing and annotation.</title>
        <authorList>
            <consortium name="The Broad Institute Genomics Platform"/>
            <consortium name="The Broad Institute Genome Sequencing Center for Infectious Disease"/>
            <person name="Wu L."/>
            <person name="Ma J."/>
        </authorList>
    </citation>
    <scope>NUCLEOTIDE SEQUENCE [LARGE SCALE GENOMIC DNA]</scope>
    <source>
        <strain evidence="8">KCTC 22245</strain>
    </source>
</reference>
<dbReference type="PANTHER" id="PTHR37422:SF23">
    <property type="entry name" value="TEICHURONIC ACID BIOSYNTHESIS PROTEIN TUAE"/>
    <property type="match status" value="1"/>
</dbReference>
<dbReference type="Proteomes" id="UP001595607">
    <property type="component" value="Unassembled WGS sequence"/>
</dbReference>
<feature type="transmembrane region" description="Helical" evidence="5">
    <location>
        <begin position="131"/>
        <end position="153"/>
    </location>
</feature>
<keyword evidence="8" id="KW-1185">Reference proteome</keyword>
<feature type="transmembrane region" description="Helical" evidence="5">
    <location>
        <begin position="239"/>
        <end position="264"/>
    </location>
</feature>